<comment type="catalytic activity">
    <reaction evidence="5 6">
        <text>L-arginyl-[protein] + NAD(+) = N(omega)-(ADP-D-ribosyl)-L-arginyl-[protein] + nicotinamide + H(+)</text>
        <dbReference type="Rhea" id="RHEA:19149"/>
        <dbReference type="Rhea" id="RHEA-COMP:10532"/>
        <dbReference type="Rhea" id="RHEA-COMP:15087"/>
        <dbReference type="ChEBI" id="CHEBI:15378"/>
        <dbReference type="ChEBI" id="CHEBI:17154"/>
        <dbReference type="ChEBI" id="CHEBI:29965"/>
        <dbReference type="ChEBI" id="CHEBI:57540"/>
        <dbReference type="ChEBI" id="CHEBI:142554"/>
        <dbReference type="EC" id="2.4.2.31"/>
    </reaction>
</comment>
<evidence type="ECO:0000256" key="4">
    <source>
        <dbReference type="ARBA" id="ARBA00022695"/>
    </source>
</evidence>
<dbReference type="EMBL" id="CAJOBQ010002180">
    <property type="protein sequence ID" value="CAF4543962.1"/>
    <property type="molecule type" value="Genomic_DNA"/>
</dbReference>
<evidence type="ECO:0000256" key="2">
    <source>
        <dbReference type="ARBA" id="ARBA00022676"/>
    </source>
</evidence>
<dbReference type="InterPro" id="IPR000768">
    <property type="entry name" value="ART"/>
</dbReference>
<dbReference type="GO" id="GO:0016779">
    <property type="term" value="F:nucleotidyltransferase activity"/>
    <property type="evidence" value="ECO:0007669"/>
    <property type="project" value="UniProtKB-KW"/>
</dbReference>
<dbReference type="EMBL" id="CAJNYU010003249">
    <property type="protein sequence ID" value="CAF3655759.1"/>
    <property type="molecule type" value="Genomic_DNA"/>
</dbReference>
<evidence type="ECO:0000313" key="10">
    <source>
        <dbReference type="EMBL" id="CAF4700263.1"/>
    </source>
</evidence>
<keyword evidence="6" id="KW-0521">NADP</keyword>
<accession>A0A818RYH0</accession>
<evidence type="ECO:0000313" key="11">
    <source>
        <dbReference type="Proteomes" id="UP000663869"/>
    </source>
</evidence>
<dbReference type="Proteomes" id="UP000663872">
    <property type="component" value="Unassembled WGS sequence"/>
</dbReference>
<dbReference type="Proteomes" id="UP000663862">
    <property type="component" value="Unassembled WGS sequence"/>
</dbReference>
<evidence type="ECO:0000313" key="7">
    <source>
        <dbReference type="EMBL" id="CAF3462070.1"/>
    </source>
</evidence>
<evidence type="ECO:0000256" key="1">
    <source>
        <dbReference type="ARBA" id="ARBA00009558"/>
    </source>
</evidence>
<dbReference type="EMBL" id="CAJNYT010002324">
    <property type="protein sequence ID" value="CAF3462070.1"/>
    <property type="molecule type" value="Genomic_DNA"/>
</dbReference>
<dbReference type="AlphaFoldDB" id="A0A818RYH0"/>
<dbReference type="Gene3D" id="3.90.176.10">
    <property type="entry name" value="Toxin ADP-ribosyltransferase, Chain A, domain 1"/>
    <property type="match status" value="1"/>
</dbReference>
<evidence type="ECO:0000256" key="6">
    <source>
        <dbReference type="RuleBase" id="RU361228"/>
    </source>
</evidence>
<evidence type="ECO:0000256" key="5">
    <source>
        <dbReference type="ARBA" id="ARBA00047597"/>
    </source>
</evidence>
<comment type="similarity">
    <text evidence="1 6">Belongs to the Arg-specific ADP-ribosyltransferase family.</text>
</comment>
<comment type="caution">
    <text evidence="8">The sequence shown here is derived from an EMBL/GenBank/DDBJ whole genome shotgun (WGS) entry which is preliminary data.</text>
</comment>
<keyword evidence="3 6" id="KW-0808">Transferase</keyword>
<dbReference type="GO" id="GO:0106274">
    <property type="term" value="F:NAD+-protein-arginine ADP-ribosyltransferase activity"/>
    <property type="evidence" value="ECO:0007669"/>
    <property type="project" value="UniProtKB-EC"/>
</dbReference>
<dbReference type="Pfam" id="PF01129">
    <property type="entry name" value="ART"/>
    <property type="match status" value="1"/>
</dbReference>
<gene>
    <name evidence="8" type="ORF">FME351_LOCUS24760</name>
    <name evidence="7" type="ORF">GRG538_LOCUS15007</name>
    <name evidence="10" type="ORF">QYT958_LOCUS17736</name>
    <name evidence="9" type="ORF">TSG867_LOCUS24177</name>
</gene>
<evidence type="ECO:0000256" key="3">
    <source>
        <dbReference type="ARBA" id="ARBA00022679"/>
    </source>
</evidence>
<reference evidence="8" key="1">
    <citation type="submission" date="2021-02" db="EMBL/GenBank/DDBJ databases">
        <authorList>
            <person name="Nowell W R."/>
        </authorList>
    </citation>
    <scope>NUCLEOTIDE SEQUENCE</scope>
</reference>
<dbReference type="PROSITE" id="PS51996">
    <property type="entry name" value="TR_MART"/>
    <property type="match status" value="1"/>
</dbReference>
<proteinExistence type="inferred from homology"/>
<evidence type="ECO:0000313" key="8">
    <source>
        <dbReference type="EMBL" id="CAF3655759.1"/>
    </source>
</evidence>
<dbReference type="EMBL" id="CAJOBR010002724">
    <property type="protein sequence ID" value="CAF4700263.1"/>
    <property type="molecule type" value="Genomic_DNA"/>
</dbReference>
<dbReference type="EC" id="2.4.2.31" evidence="6"/>
<dbReference type="SUPFAM" id="SSF56399">
    <property type="entry name" value="ADP-ribosylation"/>
    <property type="match status" value="1"/>
</dbReference>
<dbReference type="Proteomes" id="UP000663848">
    <property type="component" value="Unassembled WGS sequence"/>
</dbReference>
<name>A0A818RYH0_9BILA</name>
<keyword evidence="4" id="KW-0548">Nucleotidyltransferase</keyword>
<dbReference type="Proteomes" id="UP000663869">
    <property type="component" value="Unassembled WGS sequence"/>
</dbReference>
<organism evidence="8 11">
    <name type="scientific">Rotaria socialis</name>
    <dbReference type="NCBI Taxonomy" id="392032"/>
    <lineage>
        <taxon>Eukaryota</taxon>
        <taxon>Metazoa</taxon>
        <taxon>Spiralia</taxon>
        <taxon>Gnathifera</taxon>
        <taxon>Rotifera</taxon>
        <taxon>Eurotatoria</taxon>
        <taxon>Bdelloidea</taxon>
        <taxon>Philodinida</taxon>
        <taxon>Philodinidae</taxon>
        <taxon>Rotaria</taxon>
    </lineage>
</organism>
<protein>
    <recommendedName>
        <fullName evidence="6">NAD(P)(+)--arginine ADP-ribosyltransferase</fullName>
        <ecNumber evidence="6">2.4.2.31</ecNumber>
    </recommendedName>
    <alternativeName>
        <fullName evidence="6">Mono(ADP-ribosyl)transferase</fullName>
    </alternativeName>
</protein>
<keyword evidence="6" id="KW-0520">NAD</keyword>
<sequence length="313" mass="36206">MISNVGLDILRSTRNYDEQKMLRIASKRSSKNLLISDIRRSGDDNEGSRRFFIETGDIDDIEWIDAYPNANRIALENRKDMQHWLTKISLGKLLDELDYGYIDRIAFTSDENRSTIKSYVKKAIADQTALPLVTAYTEGSSFFPHINRDLAKLGSDFRFEVARALLQLGYRDDEAPKGMGAHIYAAILIYHPSLQPYYYSGRTFRGMNITSDDLECYVIGKIFMTRSFLSTTKNRQVAEMFHDVSDREMHHPVICIYNTLNTHSSRNIAQLSKFEYEEEVLILPFVIFRVNTIRQVATDHGANRWEIELEEMS</sequence>
<evidence type="ECO:0000313" key="9">
    <source>
        <dbReference type="EMBL" id="CAF4543962.1"/>
    </source>
</evidence>
<keyword evidence="2 6" id="KW-0328">Glycosyltransferase</keyword>